<dbReference type="EMBL" id="SHKL01000001">
    <property type="protein sequence ID" value="RZT88554.1"/>
    <property type="molecule type" value="Genomic_DNA"/>
</dbReference>
<accession>A0A4Q7V500</accession>
<feature type="compositionally biased region" description="Low complexity" evidence="1">
    <location>
        <begin position="301"/>
        <end position="310"/>
    </location>
</feature>
<keyword evidence="2" id="KW-1133">Transmembrane helix</keyword>
<evidence type="ECO:0000313" key="3">
    <source>
        <dbReference type="EMBL" id="RZT88554.1"/>
    </source>
</evidence>
<feature type="transmembrane region" description="Helical" evidence="2">
    <location>
        <begin position="449"/>
        <end position="468"/>
    </location>
</feature>
<feature type="compositionally biased region" description="Basic and acidic residues" evidence="1">
    <location>
        <begin position="1"/>
        <end position="12"/>
    </location>
</feature>
<feature type="compositionally biased region" description="Pro residues" evidence="1">
    <location>
        <begin position="230"/>
        <end position="249"/>
    </location>
</feature>
<sequence>MSVDSGEPRQRTVAELLAENNGAQTGRRRRRRAVDDEPDAGFVDAPVDAGRVASPPRLPEPPPSREPVPYGAPPRGAGNGAPRPSAFEPSGYEPNGYASNGYGSNGGHGPDGYGSNGANGHGPHGRDANGYGATGSDRGAPAPAGYGRGGQDGGYDTGAPDREAFRPPAPRGAPAGPPPRPEPYPDRPAPPPPPQALAPQSVAPQALAPQSVAPQALAPQSVAPQALAPQAPPPAPPYRGEPVPPPGPPVRGGGRTEQIARFDETGDGPTGAFDTRPPRGADADGCPPTQYGAPVLDDDGGPPTQLGGPPLHDDVDGEWTDCPEGEADDVRPRGRRAPVPSDGGPPTEAGFGPADLDDLDDDYEDHGERAAGLTDDEDEPPRRKRGLLGRRTAAAEADRADAGPDVDDVPPERAAGTGQAWAMVIAQWIGGAVVGAGVWVGFRYLWFSLPVVALALAVVLTVGLVLGVRALLRNDDLKTTMFAVLVGLLLTVSPAILVLLDR</sequence>
<feature type="transmembrane region" description="Helical" evidence="2">
    <location>
        <begin position="480"/>
        <end position="500"/>
    </location>
</feature>
<feature type="compositionally biased region" description="Acidic residues" evidence="1">
    <location>
        <begin position="315"/>
        <end position="327"/>
    </location>
</feature>
<comment type="caution">
    <text evidence="3">The sequence shown here is derived from an EMBL/GenBank/DDBJ whole genome shotgun (WGS) entry which is preliminary data.</text>
</comment>
<keyword evidence="2" id="KW-0812">Transmembrane</keyword>
<feature type="compositionally biased region" description="Gly residues" evidence="1">
    <location>
        <begin position="103"/>
        <end position="122"/>
    </location>
</feature>
<feature type="region of interest" description="Disordered" evidence="1">
    <location>
        <begin position="1"/>
        <end position="411"/>
    </location>
</feature>
<keyword evidence="4" id="KW-1185">Reference proteome</keyword>
<feature type="compositionally biased region" description="Low complexity" evidence="1">
    <location>
        <begin position="197"/>
        <end position="229"/>
    </location>
</feature>
<keyword evidence="2" id="KW-0472">Membrane</keyword>
<organism evidence="3 4">
    <name type="scientific">Pseudonocardia sediminis</name>
    <dbReference type="NCBI Taxonomy" id="1397368"/>
    <lineage>
        <taxon>Bacteria</taxon>
        <taxon>Bacillati</taxon>
        <taxon>Actinomycetota</taxon>
        <taxon>Actinomycetes</taxon>
        <taxon>Pseudonocardiales</taxon>
        <taxon>Pseudonocardiaceae</taxon>
        <taxon>Pseudonocardia</taxon>
    </lineage>
</organism>
<proteinExistence type="predicted"/>
<feature type="compositionally biased region" description="Pro residues" evidence="1">
    <location>
        <begin position="56"/>
        <end position="72"/>
    </location>
</feature>
<dbReference type="RefSeq" id="WP_130292540.1">
    <property type="nucleotide sequence ID" value="NZ_SHKL01000001.1"/>
</dbReference>
<dbReference type="OrthoDB" id="3579920at2"/>
<dbReference type="Proteomes" id="UP000291591">
    <property type="component" value="Unassembled WGS sequence"/>
</dbReference>
<feature type="compositionally biased region" description="Gly residues" evidence="1">
    <location>
        <begin position="146"/>
        <end position="156"/>
    </location>
</feature>
<name>A0A4Q7V500_PSEST</name>
<feature type="compositionally biased region" description="Pro residues" evidence="1">
    <location>
        <begin position="167"/>
        <end position="196"/>
    </location>
</feature>
<evidence type="ECO:0000256" key="1">
    <source>
        <dbReference type="SAM" id="MobiDB-lite"/>
    </source>
</evidence>
<feature type="compositionally biased region" description="Low complexity" evidence="1">
    <location>
        <begin position="73"/>
        <end position="86"/>
    </location>
</feature>
<evidence type="ECO:0000313" key="4">
    <source>
        <dbReference type="Proteomes" id="UP000291591"/>
    </source>
</evidence>
<reference evidence="3 4" key="1">
    <citation type="submission" date="2019-02" db="EMBL/GenBank/DDBJ databases">
        <title>Sequencing the genomes of 1000 actinobacteria strains.</title>
        <authorList>
            <person name="Klenk H.-P."/>
        </authorList>
    </citation>
    <scope>NUCLEOTIDE SEQUENCE [LARGE SCALE GENOMIC DNA]</scope>
    <source>
        <strain evidence="3 4">DSM 45779</strain>
    </source>
</reference>
<protein>
    <submittedName>
        <fullName evidence="3">Uncharacterized protein</fullName>
    </submittedName>
</protein>
<feature type="compositionally biased region" description="Acidic residues" evidence="1">
    <location>
        <begin position="355"/>
        <end position="365"/>
    </location>
</feature>
<evidence type="ECO:0000256" key="2">
    <source>
        <dbReference type="SAM" id="Phobius"/>
    </source>
</evidence>
<feature type="transmembrane region" description="Helical" evidence="2">
    <location>
        <begin position="420"/>
        <end position="442"/>
    </location>
</feature>
<gene>
    <name evidence="3" type="ORF">EV383_5497</name>
</gene>
<dbReference type="AlphaFoldDB" id="A0A4Q7V500"/>